<accession>A0ACB9QBB2</accession>
<organism evidence="1 2">
    <name type="scientific">Bauhinia variegata</name>
    <name type="common">Purple orchid tree</name>
    <name type="synonym">Phanera variegata</name>
    <dbReference type="NCBI Taxonomy" id="167791"/>
    <lineage>
        <taxon>Eukaryota</taxon>
        <taxon>Viridiplantae</taxon>
        <taxon>Streptophyta</taxon>
        <taxon>Embryophyta</taxon>
        <taxon>Tracheophyta</taxon>
        <taxon>Spermatophyta</taxon>
        <taxon>Magnoliopsida</taxon>
        <taxon>eudicotyledons</taxon>
        <taxon>Gunneridae</taxon>
        <taxon>Pentapetalae</taxon>
        <taxon>rosids</taxon>
        <taxon>fabids</taxon>
        <taxon>Fabales</taxon>
        <taxon>Fabaceae</taxon>
        <taxon>Cercidoideae</taxon>
        <taxon>Cercideae</taxon>
        <taxon>Bauhiniinae</taxon>
        <taxon>Bauhinia</taxon>
    </lineage>
</organism>
<dbReference type="EMBL" id="CM039426">
    <property type="protein sequence ID" value="KAI4357347.1"/>
    <property type="molecule type" value="Genomic_DNA"/>
</dbReference>
<evidence type="ECO:0000313" key="2">
    <source>
        <dbReference type="Proteomes" id="UP000828941"/>
    </source>
</evidence>
<protein>
    <submittedName>
        <fullName evidence="1">Uncharacterized protein</fullName>
    </submittedName>
</protein>
<name>A0ACB9QBB2_BAUVA</name>
<evidence type="ECO:0000313" key="1">
    <source>
        <dbReference type="EMBL" id="KAI4357347.1"/>
    </source>
</evidence>
<keyword evidence="2" id="KW-1185">Reference proteome</keyword>
<reference evidence="1 2" key="1">
    <citation type="journal article" date="2022" name="DNA Res.">
        <title>Chromosomal-level genome assembly of the orchid tree Bauhinia variegata (Leguminosae; Cercidoideae) supports the allotetraploid origin hypothesis of Bauhinia.</title>
        <authorList>
            <person name="Zhong Y."/>
            <person name="Chen Y."/>
            <person name="Zheng D."/>
            <person name="Pang J."/>
            <person name="Liu Y."/>
            <person name="Luo S."/>
            <person name="Meng S."/>
            <person name="Qian L."/>
            <person name="Wei D."/>
            <person name="Dai S."/>
            <person name="Zhou R."/>
        </authorList>
    </citation>
    <scope>NUCLEOTIDE SEQUENCE [LARGE SCALE GENOMIC DNA]</scope>
    <source>
        <strain evidence="1">BV-YZ2020</strain>
    </source>
</reference>
<gene>
    <name evidence="1" type="ORF">L6164_001302</name>
</gene>
<dbReference type="Proteomes" id="UP000828941">
    <property type="component" value="Chromosome 1"/>
</dbReference>
<comment type="caution">
    <text evidence="1">The sequence shown here is derived from an EMBL/GenBank/DDBJ whole genome shotgun (WGS) entry which is preliminary data.</text>
</comment>
<proteinExistence type="predicted"/>
<sequence>MFKYVETSLFHVLLFDKTTLQIEYPSHAPYHEKSKLEDKFSDDSVEILDENPPHLNTKCKSPSSSTRPQKKQKIGTHEDFEQMPSLKTEKELGEEMGGNAFIKKIYQNSKQKTKMRRLTDAEKTEILKRMKTFRSKNPFFTVIIQPSYVSNKSPLVCHKTREEGHPTSEENLKPEPPMRKQDTLETKALAKDTSSEFRNPFFKIVMQNSHVSTHSNLVESVIKEQNQLLKKLKILSRNPFFRVCIRPCHVHRSQPVLDSAIHRTVEMQPKLSIGEELTSISESIPTVTSNKTQAIIYIVVEEVNPEPPQSDVDHPRTKLKFLMKNLNTLDNRYHYGNPLEKEEKHEHERENGITEDDPLTFHKQDSNSHKWIEAMNEKYNARHWELSHYWKVTLSK</sequence>